<evidence type="ECO:0000256" key="1">
    <source>
        <dbReference type="PROSITE-ProRule" id="PRU00117"/>
    </source>
</evidence>
<sequence>MDRNRALRRNNKGLALDGFHPRPNISDIPLRMVVGSKYVGAIIGQGGANIRQITKDSKAR</sequence>
<feature type="domain" description="K Homology" evidence="2">
    <location>
        <begin position="31"/>
        <end position="60"/>
    </location>
</feature>
<evidence type="ECO:0000313" key="3">
    <source>
        <dbReference type="EMBL" id="VDP34469.1"/>
    </source>
</evidence>
<dbReference type="SUPFAM" id="SSF54791">
    <property type="entry name" value="Eukaryotic type KH-domain (KH-domain type I)"/>
    <property type="match status" value="1"/>
</dbReference>
<proteinExistence type="predicted"/>
<dbReference type="InterPro" id="IPR036612">
    <property type="entry name" value="KH_dom_type_1_sf"/>
</dbReference>
<dbReference type="OrthoDB" id="752362at2759"/>
<keyword evidence="4" id="KW-1185">Reference proteome</keyword>
<evidence type="ECO:0000313" key="4">
    <source>
        <dbReference type="Proteomes" id="UP000270296"/>
    </source>
</evidence>
<dbReference type="Gene3D" id="3.30.1370.10">
    <property type="entry name" value="K Homology domain, type 1"/>
    <property type="match status" value="1"/>
</dbReference>
<dbReference type="Proteomes" id="UP000270296">
    <property type="component" value="Unassembled WGS sequence"/>
</dbReference>
<protein>
    <submittedName>
        <fullName evidence="5">KH_dom_type_1 domain-containing protein</fullName>
    </submittedName>
</protein>
<name>A0A183J4H1_9BILA</name>
<dbReference type="WBParaSite" id="SBAD_0001114501-mRNA-1">
    <property type="protein sequence ID" value="SBAD_0001114501-mRNA-1"/>
    <property type="gene ID" value="SBAD_0001114501"/>
</dbReference>
<dbReference type="InterPro" id="IPR004088">
    <property type="entry name" value="KH_dom_type_1"/>
</dbReference>
<gene>
    <name evidence="3" type="ORF">SBAD_LOCUS10769</name>
</gene>
<reference evidence="3 4" key="2">
    <citation type="submission" date="2018-11" db="EMBL/GenBank/DDBJ databases">
        <authorList>
            <consortium name="Pathogen Informatics"/>
        </authorList>
    </citation>
    <scope>NUCLEOTIDE SEQUENCE [LARGE SCALE GENOMIC DNA]</scope>
</reference>
<dbReference type="Pfam" id="PF00013">
    <property type="entry name" value="KH_1"/>
    <property type="match status" value="1"/>
</dbReference>
<dbReference type="EMBL" id="UZAM01014537">
    <property type="protein sequence ID" value="VDP34469.1"/>
    <property type="molecule type" value="Genomic_DNA"/>
</dbReference>
<keyword evidence="1" id="KW-0694">RNA-binding</keyword>
<accession>A0A183J4H1</accession>
<evidence type="ECO:0000259" key="2">
    <source>
        <dbReference type="Pfam" id="PF00013"/>
    </source>
</evidence>
<dbReference type="AlphaFoldDB" id="A0A183J4H1"/>
<reference evidence="5" key="1">
    <citation type="submission" date="2016-06" db="UniProtKB">
        <authorList>
            <consortium name="WormBaseParasite"/>
        </authorList>
    </citation>
    <scope>IDENTIFICATION</scope>
</reference>
<dbReference type="PROSITE" id="PS50084">
    <property type="entry name" value="KH_TYPE_1"/>
    <property type="match status" value="1"/>
</dbReference>
<organism evidence="5">
    <name type="scientific">Soboliphyme baturini</name>
    <dbReference type="NCBI Taxonomy" id="241478"/>
    <lineage>
        <taxon>Eukaryota</taxon>
        <taxon>Metazoa</taxon>
        <taxon>Ecdysozoa</taxon>
        <taxon>Nematoda</taxon>
        <taxon>Enoplea</taxon>
        <taxon>Dorylaimia</taxon>
        <taxon>Dioctophymatida</taxon>
        <taxon>Dioctophymatoidea</taxon>
        <taxon>Soboliphymatidae</taxon>
        <taxon>Soboliphyme</taxon>
    </lineage>
</organism>
<evidence type="ECO:0000313" key="5">
    <source>
        <dbReference type="WBParaSite" id="SBAD_0001114501-mRNA-1"/>
    </source>
</evidence>
<dbReference type="GO" id="GO:0003723">
    <property type="term" value="F:RNA binding"/>
    <property type="evidence" value="ECO:0007669"/>
    <property type="project" value="UniProtKB-UniRule"/>
</dbReference>